<dbReference type="GO" id="GO:0003677">
    <property type="term" value="F:DNA binding"/>
    <property type="evidence" value="ECO:0007669"/>
    <property type="project" value="UniProtKB-KW"/>
</dbReference>
<feature type="binding site" evidence="10">
    <location>
        <begin position="1114"/>
        <end position="1121"/>
    </location>
    <ligand>
        <name>ATP</name>
        <dbReference type="ChEBI" id="CHEBI:30616"/>
    </ligand>
</feature>
<dbReference type="PANTHER" id="PTHR22683">
    <property type="entry name" value="SPORULATION PROTEIN RELATED"/>
    <property type="match status" value="1"/>
</dbReference>
<dbReference type="Gene3D" id="1.10.10.10">
    <property type="entry name" value="Winged helix-like DNA-binding domain superfamily/Winged helix DNA-binding domain"/>
    <property type="match status" value="1"/>
</dbReference>
<dbReference type="InterPro" id="IPR003601">
    <property type="entry name" value="Topo_IA_2"/>
</dbReference>
<dbReference type="EMBL" id="CP061172">
    <property type="protein sequence ID" value="QNR65252.1"/>
    <property type="molecule type" value="Genomic_DNA"/>
</dbReference>
<dbReference type="NCBIfam" id="NF005829">
    <property type="entry name" value="PRK07726.1"/>
    <property type="match status" value="1"/>
</dbReference>
<comment type="subcellular location">
    <subcellularLocation>
        <location evidence="1">Membrane</location>
        <topology evidence="1">Multi-pass membrane protein</topology>
    </subcellularLocation>
</comment>
<dbReference type="Gene3D" id="2.70.20.10">
    <property type="entry name" value="Topoisomerase I, domain 3"/>
    <property type="match status" value="1"/>
</dbReference>
<evidence type="ECO:0000259" key="13">
    <source>
        <dbReference type="PROSITE" id="PS50901"/>
    </source>
</evidence>
<dbReference type="PROSITE" id="PS00675">
    <property type="entry name" value="SIGMA54_INTERACT_1"/>
    <property type="match status" value="1"/>
</dbReference>
<organism evidence="15 16">
    <name type="scientific">Paenibacillus peoriae</name>
    <dbReference type="NCBI Taxonomy" id="59893"/>
    <lineage>
        <taxon>Bacteria</taxon>
        <taxon>Bacillati</taxon>
        <taxon>Bacillota</taxon>
        <taxon>Bacilli</taxon>
        <taxon>Bacillales</taxon>
        <taxon>Paenibacillaceae</taxon>
        <taxon>Paenibacillus</taxon>
    </lineage>
</organism>
<dbReference type="SMART" id="SM00382">
    <property type="entry name" value="AAA"/>
    <property type="match status" value="1"/>
</dbReference>
<keyword evidence="8" id="KW-0238">DNA-binding</keyword>
<dbReference type="InterPro" id="IPR013497">
    <property type="entry name" value="Topo_IA_cen"/>
</dbReference>
<dbReference type="InterPro" id="IPR003602">
    <property type="entry name" value="Topo_IA_DNA-bd_dom"/>
</dbReference>
<dbReference type="Pfam" id="PF17854">
    <property type="entry name" value="FtsK_alpha"/>
    <property type="match status" value="1"/>
</dbReference>
<evidence type="ECO:0000259" key="12">
    <source>
        <dbReference type="PROSITE" id="PS50880"/>
    </source>
</evidence>
<proteinExistence type="inferred from homology"/>
<dbReference type="InterPro" id="IPR034144">
    <property type="entry name" value="TOPRIM_TopoIII"/>
</dbReference>
<dbReference type="PRINTS" id="PR00417">
    <property type="entry name" value="PRTPISMRASEI"/>
</dbReference>
<dbReference type="SMART" id="SM00493">
    <property type="entry name" value="TOPRIM"/>
    <property type="match status" value="1"/>
</dbReference>
<dbReference type="InterPro" id="IPR023405">
    <property type="entry name" value="Topo_IA_core_domain"/>
</dbReference>
<dbReference type="InterPro" id="IPR027417">
    <property type="entry name" value="P-loop_NTPase"/>
</dbReference>
<dbReference type="Gene3D" id="3.40.50.300">
    <property type="entry name" value="P-loop containing nucleotide triphosphate hydrolases"/>
    <property type="match status" value="1"/>
</dbReference>
<feature type="compositionally biased region" description="Basic and acidic residues" evidence="11">
    <location>
        <begin position="650"/>
        <end position="659"/>
    </location>
</feature>
<dbReference type="SUPFAM" id="SSF56712">
    <property type="entry name" value="Prokaryotic type I DNA topoisomerase"/>
    <property type="match status" value="1"/>
</dbReference>
<dbReference type="Pfam" id="PF01580">
    <property type="entry name" value="FtsK_SpoIIIE"/>
    <property type="match status" value="1"/>
</dbReference>
<feature type="compositionally biased region" description="Polar residues" evidence="11">
    <location>
        <begin position="673"/>
        <end position="689"/>
    </location>
</feature>
<evidence type="ECO:0000259" key="14">
    <source>
        <dbReference type="PROSITE" id="PS52039"/>
    </source>
</evidence>
<dbReference type="CDD" id="cd01127">
    <property type="entry name" value="TrwB_TraG_TraD_VirD4"/>
    <property type="match status" value="1"/>
</dbReference>
<dbReference type="Gene3D" id="1.10.460.10">
    <property type="entry name" value="Topoisomerase I, domain 2"/>
    <property type="match status" value="1"/>
</dbReference>
<feature type="domain" description="Toprim" evidence="12">
    <location>
        <begin position="1"/>
        <end position="140"/>
    </location>
</feature>
<evidence type="ECO:0000256" key="11">
    <source>
        <dbReference type="SAM" id="MobiDB-lite"/>
    </source>
</evidence>
<keyword evidence="9 15" id="KW-0413">Isomerase</keyword>
<dbReference type="SMART" id="SM00436">
    <property type="entry name" value="TOP1Bc"/>
    <property type="match status" value="1"/>
</dbReference>
<dbReference type="Pfam" id="PF09397">
    <property type="entry name" value="FtsK_gamma"/>
    <property type="match status" value="1"/>
</dbReference>
<keyword evidence="4" id="KW-0159">Chromosome partition</keyword>
<accession>A0A7H0Y2E4</accession>
<evidence type="ECO:0000256" key="6">
    <source>
        <dbReference type="ARBA" id="ARBA00022842"/>
    </source>
</evidence>
<dbReference type="PANTHER" id="PTHR22683:SF41">
    <property type="entry name" value="DNA TRANSLOCASE FTSK"/>
    <property type="match status" value="1"/>
</dbReference>
<dbReference type="InterPro" id="IPR013825">
    <property type="entry name" value="Topo_IA_cen_sub2"/>
</dbReference>
<dbReference type="Gene3D" id="1.10.290.10">
    <property type="entry name" value="Topoisomerase I, domain 4"/>
    <property type="match status" value="1"/>
</dbReference>
<evidence type="ECO:0000256" key="5">
    <source>
        <dbReference type="ARBA" id="ARBA00022840"/>
    </source>
</evidence>
<dbReference type="InterPro" id="IPR013824">
    <property type="entry name" value="Topo_IA_cen_sub1"/>
</dbReference>
<dbReference type="InterPro" id="IPR002543">
    <property type="entry name" value="FtsK_dom"/>
</dbReference>
<dbReference type="CDD" id="cd00186">
    <property type="entry name" value="TOP1Ac"/>
    <property type="match status" value="1"/>
</dbReference>
<dbReference type="Gene3D" id="3.40.50.140">
    <property type="match status" value="1"/>
</dbReference>
<dbReference type="Pfam" id="PF01131">
    <property type="entry name" value="Topoisom_bac"/>
    <property type="match status" value="1"/>
</dbReference>
<evidence type="ECO:0000256" key="10">
    <source>
        <dbReference type="PROSITE-ProRule" id="PRU00289"/>
    </source>
</evidence>
<dbReference type="InterPro" id="IPR041027">
    <property type="entry name" value="FtsK_alpha"/>
</dbReference>
<evidence type="ECO:0000256" key="8">
    <source>
        <dbReference type="ARBA" id="ARBA00023125"/>
    </source>
</evidence>
<dbReference type="SMART" id="SM00843">
    <property type="entry name" value="Ftsk_gamma"/>
    <property type="match status" value="1"/>
</dbReference>
<comment type="similarity">
    <text evidence="2">Belongs to the FtsK/SpoIIIE/SftA family.</text>
</comment>
<dbReference type="PROSITE" id="PS52039">
    <property type="entry name" value="TOPO_IA_2"/>
    <property type="match status" value="1"/>
</dbReference>
<dbReference type="PROSITE" id="PS00396">
    <property type="entry name" value="TOPO_IA_1"/>
    <property type="match status" value="1"/>
</dbReference>
<evidence type="ECO:0000256" key="4">
    <source>
        <dbReference type="ARBA" id="ARBA00022829"/>
    </source>
</evidence>
<name>A0A7H0Y2E4_9BACL</name>
<feature type="compositionally biased region" description="Polar residues" evidence="11">
    <location>
        <begin position="624"/>
        <end position="635"/>
    </location>
</feature>
<feature type="compositionally biased region" description="Polar residues" evidence="11">
    <location>
        <begin position="850"/>
        <end position="860"/>
    </location>
</feature>
<dbReference type="GO" id="GO:0003917">
    <property type="term" value="F:DNA topoisomerase type I (single strand cut, ATP-independent) activity"/>
    <property type="evidence" value="ECO:0007669"/>
    <property type="project" value="InterPro"/>
</dbReference>
<feature type="domain" description="FtsK" evidence="13">
    <location>
        <begin position="1097"/>
        <end position="1289"/>
    </location>
</feature>
<dbReference type="InterPro" id="IPR013826">
    <property type="entry name" value="Topo_IA_cen_sub3"/>
</dbReference>
<reference evidence="15 16" key="1">
    <citation type="submission" date="2020-09" db="EMBL/GenBank/DDBJ databases">
        <title>Characterization of Paenibacillus peoriae strain ZF390 with broad-spectrum antimicrobial activity as a potential biocontrol agent.</title>
        <authorList>
            <person name="Li L."/>
            <person name="Zhao Y."/>
            <person name="Li B."/>
            <person name="Xie X."/>
        </authorList>
    </citation>
    <scope>NUCLEOTIDE SEQUENCE [LARGE SCALE GENOMIC DNA]</scope>
    <source>
        <strain evidence="15 16">ZF390</strain>
    </source>
</reference>
<keyword evidence="5 10" id="KW-0067">ATP-binding</keyword>
<dbReference type="SUPFAM" id="SSF52540">
    <property type="entry name" value="P-loop containing nucleoside triphosphate hydrolases"/>
    <property type="match status" value="1"/>
</dbReference>
<dbReference type="CDD" id="cd03362">
    <property type="entry name" value="TOPRIM_TopoIA_TopoIII"/>
    <property type="match status" value="1"/>
</dbReference>
<evidence type="ECO:0000256" key="1">
    <source>
        <dbReference type="ARBA" id="ARBA00004141"/>
    </source>
</evidence>
<dbReference type="Gene3D" id="3.30.980.40">
    <property type="match status" value="1"/>
</dbReference>
<evidence type="ECO:0000313" key="16">
    <source>
        <dbReference type="Proteomes" id="UP000516384"/>
    </source>
</evidence>
<sequence length="1345" mass="150717">MKVVLAEKKIQAEELAKPFPHKKAQGYIELLPSATFPKGGFLVWASGHLISLAEPDEYDPKYKKWNIQDLPIVPSNFKYKIDRAKSGLYSTIKRFINDPKVTEVIIATDPGREGELIARLILRQAGNKKPIKRLWTSSLTKSAVEEAFQNLLPEAAKRNLYYEAYSRQCADWLVGMNTSRLYSLMLQNKGVKADGSFSTGRVQTPLLSLIVERELGIDNFVSNPFWQVYADFEINGKFYRGQWYKDSLFNLPVEKLSLDLIQACQGKPAEIRNVIKEQKQFKPPLLHNLSSLQTLVNKRHRYSPKDVDDIVQGLYERGIVSYPRSDSQYVTENEAATFPTVLRKLKEVSEFSALLPAPISTLVGNKRYVNPEKVSDHYAIIPTENVPQLSDLNERERNVYNLIACSLIAAHSENAIFDFTEIITYVDGKFSFVTKGKVTVQEGWRKVLFSGQNKDEEDTLDSDEQTLPSLVIGEQGITVKAISKEGKTKPPKRYTEGDLIALMKNAGKSLENQKILQGIDGLGTEATRSGLIGRLKQQNYIEINKNMVYSTSKGRILIQAIGKSILASSEMTGQWEKKLRDVGLGKVNYNQFIEEAKALTLRLVQEGFASVQHMSFPAASHSASTAGTLNASSSRDSIKRAVPQAAVASTKEDYSRPSAEDAGIQRKPPTPTIGPQYSQPAYTPAPSDSNALSTLDNELYFKAVSEVVQSKQASVYFLQRRIARGYTECARLIDRMEDEGIIGPYTGSSPRRVLIDLVELQKRFPSVSGNSLQQQELQNYSHPLQKGEGNLPSDPKMHSTTQVNDVHNHPVQTFSHLANHTIVPQGGNEPLDRERRLQGASINHKPVSSDEISNQRNRPSMQQRQTLNMHDLGYCPKCHVALVVDKGKFYGCSGYKATGCDFTIGKLILGVEITKADVQQLLNKGETPVKKGFKRKNSDDYFDAAIVMKDNAGIEFKSPEPRVLQLPTSLLRYQEKHKSEENNRQEIEWIETATAMIKMPAKVKKVSHGPKVVRYEMLPETLKINISNYRRYKDNFQAALQAERITLYSPIPGSNHVGIEVPNKNPYIVNLRGMLDNRDFLLKRSALLFPIGVDMVGNPIFADLAKMPHLLIAGETGAGKSVFLNALIISLIYGLKPSELRFVMIDPKKVELSVYSKLPHLFCPIIIDPQRSIMALKSLTNEMDKRYDLFAKMGVRNIQSYNEQIIQKNPDASKLPYIVLIIDELADLMMTAADDVEVQIQRLSQLARAAGIHMVIATQRPTKQFLSPNIKANLPVRLAFAVAATNDSMVILDESGAEDLLGKGDMIFKPKDGPKQRLVSAYVSDEEIENVVNYISQTNPYREDK</sequence>
<feature type="region of interest" description="Disordered" evidence="11">
    <location>
        <begin position="840"/>
        <end position="860"/>
    </location>
</feature>
<gene>
    <name evidence="15" type="ORF">IAQ67_15170</name>
</gene>
<feature type="region of interest" description="Disordered" evidence="11">
    <location>
        <begin position="624"/>
        <end position="689"/>
    </location>
</feature>
<dbReference type="GO" id="GO:0007059">
    <property type="term" value="P:chromosome segregation"/>
    <property type="evidence" value="ECO:0007669"/>
    <property type="project" value="UniProtKB-KW"/>
</dbReference>
<dbReference type="InterPro" id="IPR006171">
    <property type="entry name" value="TOPRIM_dom"/>
</dbReference>
<dbReference type="Pfam" id="PF01751">
    <property type="entry name" value="Toprim"/>
    <property type="match status" value="1"/>
</dbReference>
<dbReference type="SMART" id="SM00437">
    <property type="entry name" value="TOP1Ac"/>
    <property type="match status" value="1"/>
</dbReference>
<dbReference type="InterPro" id="IPR023406">
    <property type="entry name" value="Topo_IA_AS"/>
</dbReference>
<dbReference type="InterPro" id="IPR003593">
    <property type="entry name" value="AAA+_ATPase"/>
</dbReference>
<dbReference type="InterPro" id="IPR025662">
    <property type="entry name" value="Sigma_54_int_dom_ATP-bd_1"/>
</dbReference>
<dbReference type="GO" id="GO:0006265">
    <property type="term" value="P:DNA topological change"/>
    <property type="evidence" value="ECO:0007669"/>
    <property type="project" value="InterPro"/>
</dbReference>
<dbReference type="SUPFAM" id="SSF46785">
    <property type="entry name" value="Winged helix' DNA-binding domain"/>
    <property type="match status" value="1"/>
</dbReference>
<dbReference type="GO" id="GO:0005524">
    <property type="term" value="F:ATP binding"/>
    <property type="evidence" value="ECO:0007669"/>
    <property type="project" value="UniProtKB-UniRule"/>
</dbReference>
<dbReference type="InterPro" id="IPR036390">
    <property type="entry name" value="WH_DNA-bd_sf"/>
</dbReference>
<dbReference type="InterPro" id="IPR025589">
    <property type="entry name" value="Toprim_C_rpt"/>
</dbReference>
<evidence type="ECO:0000313" key="15">
    <source>
        <dbReference type="EMBL" id="QNR65252.1"/>
    </source>
</evidence>
<feature type="domain" description="Topo IA-type catalytic" evidence="14">
    <location>
        <begin position="157"/>
        <end position="604"/>
    </location>
</feature>
<keyword evidence="7" id="KW-0799">Topoisomerase</keyword>
<evidence type="ECO:0000256" key="9">
    <source>
        <dbReference type="ARBA" id="ARBA00023235"/>
    </source>
</evidence>
<keyword evidence="3 10" id="KW-0547">Nucleotide-binding</keyword>
<dbReference type="Pfam" id="PF13342">
    <property type="entry name" value="Toprim_Crpt"/>
    <property type="match status" value="1"/>
</dbReference>
<dbReference type="RefSeq" id="WP_190297159.1">
    <property type="nucleotide sequence ID" value="NZ_CP061172.1"/>
</dbReference>
<dbReference type="Proteomes" id="UP000516384">
    <property type="component" value="Chromosome"/>
</dbReference>
<dbReference type="NCBIfam" id="TIGR01056">
    <property type="entry name" value="topB"/>
    <property type="match status" value="1"/>
</dbReference>
<dbReference type="InterPro" id="IPR005738">
    <property type="entry name" value="TopoIII"/>
</dbReference>
<dbReference type="InterPro" id="IPR036388">
    <property type="entry name" value="WH-like_DNA-bd_sf"/>
</dbReference>
<evidence type="ECO:0000256" key="7">
    <source>
        <dbReference type="ARBA" id="ARBA00023029"/>
    </source>
</evidence>
<dbReference type="GO" id="GO:0016020">
    <property type="term" value="C:membrane"/>
    <property type="evidence" value="ECO:0007669"/>
    <property type="project" value="UniProtKB-SubCell"/>
</dbReference>
<evidence type="ECO:0000256" key="3">
    <source>
        <dbReference type="ARBA" id="ARBA00022741"/>
    </source>
</evidence>
<dbReference type="InterPro" id="IPR018541">
    <property type="entry name" value="Ftsk_gamma"/>
</dbReference>
<keyword evidence="6" id="KW-0460">Magnesium</keyword>
<dbReference type="PROSITE" id="PS50880">
    <property type="entry name" value="TOPRIM"/>
    <property type="match status" value="1"/>
</dbReference>
<dbReference type="InterPro" id="IPR050206">
    <property type="entry name" value="FtsK/SpoIIIE/SftA"/>
</dbReference>
<dbReference type="PROSITE" id="PS50901">
    <property type="entry name" value="FTSK"/>
    <property type="match status" value="1"/>
</dbReference>
<protein>
    <submittedName>
        <fullName evidence="15">DNA topoisomerase 3</fullName>
    </submittedName>
</protein>
<evidence type="ECO:0000256" key="2">
    <source>
        <dbReference type="ARBA" id="ARBA00006474"/>
    </source>
</evidence>